<evidence type="ECO:0000313" key="5">
    <source>
        <dbReference type="Proteomes" id="UP000694569"/>
    </source>
</evidence>
<evidence type="ECO:0000259" key="3">
    <source>
        <dbReference type="PROSITE" id="PS51159"/>
    </source>
</evidence>
<feature type="compositionally biased region" description="Low complexity" evidence="1">
    <location>
        <begin position="754"/>
        <end position="781"/>
    </location>
</feature>
<feature type="compositionally biased region" description="Polar residues" evidence="1">
    <location>
        <begin position="384"/>
        <end position="402"/>
    </location>
</feature>
<dbReference type="GO" id="GO:0008157">
    <property type="term" value="F:protein phosphatase 1 binding"/>
    <property type="evidence" value="ECO:0007669"/>
    <property type="project" value="TreeGrafter"/>
</dbReference>
<dbReference type="InterPro" id="IPR038175">
    <property type="entry name" value="CBM21_dom_sf"/>
</dbReference>
<keyword evidence="2" id="KW-1133">Transmembrane helix</keyword>
<dbReference type="GeneTree" id="ENSGT00940000157682"/>
<feature type="transmembrane region" description="Helical" evidence="2">
    <location>
        <begin position="1132"/>
        <end position="1163"/>
    </location>
</feature>
<dbReference type="PANTHER" id="PTHR12307:SF2">
    <property type="entry name" value="PROTEIN PHOSPHATASE 1 REGULATORY SUBUNIT 3A"/>
    <property type="match status" value="1"/>
</dbReference>
<accession>A0A8C5MC73</accession>
<feature type="compositionally biased region" description="Basic and acidic residues" evidence="1">
    <location>
        <begin position="727"/>
        <end position="751"/>
    </location>
</feature>
<dbReference type="InterPro" id="IPR050782">
    <property type="entry name" value="PP1_regulatory_subunit_3"/>
</dbReference>
<dbReference type="GO" id="GO:0005979">
    <property type="term" value="P:regulation of glycogen biosynthetic process"/>
    <property type="evidence" value="ECO:0007669"/>
    <property type="project" value="TreeGrafter"/>
</dbReference>
<reference evidence="4" key="1">
    <citation type="submission" date="2025-08" db="UniProtKB">
        <authorList>
            <consortium name="Ensembl"/>
        </authorList>
    </citation>
    <scope>IDENTIFICATION</scope>
</reference>
<feature type="region of interest" description="Disordered" evidence="1">
    <location>
        <begin position="727"/>
        <end position="781"/>
    </location>
</feature>
<feature type="region of interest" description="Disordered" evidence="1">
    <location>
        <begin position="550"/>
        <end position="573"/>
    </location>
</feature>
<dbReference type="PROSITE" id="PS51159">
    <property type="entry name" value="CBM21"/>
    <property type="match status" value="1"/>
</dbReference>
<dbReference type="Proteomes" id="UP000694569">
    <property type="component" value="Unplaced"/>
</dbReference>
<feature type="compositionally biased region" description="Polar residues" evidence="1">
    <location>
        <begin position="560"/>
        <end position="573"/>
    </location>
</feature>
<proteinExistence type="predicted"/>
<dbReference type="Gene3D" id="2.60.40.2440">
    <property type="entry name" value="Carbohydrate binding type-21 domain"/>
    <property type="match status" value="1"/>
</dbReference>
<dbReference type="PANTHER" id="PTHR12307">
    <property type="entry name" value="PROTEIN PHOSPHATASE 1 REGULATORY SUBUNIT"/>
    <property type="match status" value="1"/>
</dbReference>
<dbReference type="OrthoDB" id="1881at2759"/>
<dbReference type="AlphaFoldDB" id="A0A8C5MC73"/>
<dbReference type="CDD" id="cd22255">
    <property type="entry name" value="PBD_PPP1R3A"/>
    <property type="match status" value="1"/>
</dbReference>
<evidence type="ECO:0000256" key="2">
    <source>
        <dbReference type="SAM" id="Phobius"/>
    </source>
</evidence>
<organism evidence="4 5">
    <name type="scientific">Leptobrachium leishanense</name>
    <name type="common">Leishan spiny toad</name>
    <dbReference type="NCBI Taxonomy" id="445787"/>
    <lineage>
        <taxon>Eukaryota</taxon>
        <taxon>Metazoa</taxon>
        <taxon>Chordata</taxon>
        <taxon>Craniata</taxon>
        <taxon>Vertebrata</taxon>
        <taxon>Euteleostomi</taxon>
        <taxon>Amphibia</taxon>
        <taxon>Batrachia</taxon>
        <taxon>Anura</taxon>
        <taxon>Pelobatoidea</taxon>
        <taxon>Megophryidae</taxon>
        <taxon>Leptobrachium</taxon>
    </lineage>
</organism>
<name>A0A8C5MC73_9ANUR</name>
<feature type="region of interest" description="Disordered" evidence="1">
    <location>
        <begin position="305"/>
        <end position="335"/>
    </location>
</feature>
<dbReference type="GO" id="GO:2001069">
    <property type="term" value="F:glycogen binding"/>
    <property type="evidence" value="ECO:0007669"/>
    <property type="project" value="TreeGrafter"/>
</dbReference>
<dbReference type="Pfam" id="PF03370">
    <property type="entry name" value="CBM_21"/>
    <property type="match status" value="1"/>
</dbReference>
<evidence type="ECO:0000313" key="4">
    <source>
        <dbReference type="Ensembl" id="ENSLLEP00000009851.1"/>
    </source>
</evidence>
<protein>
    <recommendedName>
        <fullName evidence="3">CBM21 domain-containing protein</fullName>
    </recommendedName>
</protein>
<feature type="region of interest" description="Disordered" evidence="1">
    <location>
        <begin position="378"/>
        <end position="402"/>
    </location>
</feature>
<keyword evidence="5" id="KW-1185">Reference proteome</keyword>
<reference evidence="4" key="2">
    <citation type="submission" date="2025-09" db="UniProtKB">
        <authorList>
            <consortium name="Ensembl"/>
        </authorList>
    </citation>
    <scope>IDENTIFICATION</scope>
</reference>
<dbReference type="GO" id="GO:0000164">
    <property type="term" value="C:protein phosphatase type 1 complex"/>
    <property type="evidence" value="ECO:0007669"/>
    <property type="project" value="TreeGrafter"/>
</dbReference>
<feature type="domain" description="CBM21" evidence="3">
    <location>
        <begin position="138"/>
        <end position="246"/>
    </location>
</feature>
<keyword evidence="2" id="KW-0472">Membrane</keyword>
<feature type="region of interest" description="Disordered" evidence="1">
    <location>
        <begin position="351"/>
        <end position="370"/>
    </location>
</feature>
<dbReference type="Ensembl" id="ENSLLET00000010232.1">
    <property type="protein sequence ID" value="ENSLLEP00000009851.1"/>
    <property type="gene ID" value="ENSLLEG00000006284.1"/>
</dbReference>
<sequence length="1175" mass="132202">MSAASSCPAPLRCTSESPMENFDENNLNQLQLLDAPNTGDSCADEEDEKATLKPRFSPLPRRRSSVSSDDGEMEPPTSVARKVSFADAFGFDLVSVKEFDTWEVPVVSQMFEMESVKVEEFFLQPSFVLPSADVMMENLYVNKVLLESVDFIPGSSCMKGIIRVLNVSFEKQIYVRMSLDGWQSYYDLLGEYVPDSCTGDTDQFFFNISLVPPYQKEGAKVEFCICYETAIGKFWDSNDGLNYILTCHKKENILETENLEKVSEDLADRLKKSCLKPATSKEDEIEDLDVYERKNFRDTEISIPRIICSHEDDTEDNENEEADNSGEQDNGEQNEMDLFPSQCYLKTIITSSEDENDTEDSAQPSFPYGEDIKEPMAFFKDDSSGTGPQHQNEQLTEEQPTQESEILDMIELSPTMKDAFHLQEAGEPSSTAVADYKNLEVLPQEYVRKVKNEESITCTLSEQNFEQSQEDTSVEPDNEARKMVIISEKDESVNHGIYDETTEGTATAKMESIQSVRLLDDNANPSYSPDTINVSCVSETNNDNIDYEQGEISENREPDNSVTSISLSDSGSQLINKDEEIKLQSQELEHEFNSPAVTENITYSNKGSSLPDDLTSEAQLSNTSVETLFLSEDSEVTSGFKSLKSDLGKTYNVDWGAETCSSDFQTNTVTVAKQCHGSPSDDTSKYYVSQNVKTYLSYYDNNNSEQEPYFENSLLEEHDIDFISHETDKTSAYDKDESQVTDNVHKERSHTDVSNTLESNLSLETSESESHPSNLVSVSSSNTETLGEKVVIAVITEEENQSEIHSHCEDLSKDCYTHVCQSGDDWSTKHWDIDAGTELQVIDAKLEENISFGLGTNRELNKEETKSTESHIEVIDEKLAENISFGIVTNRELNKEETKSMESHIEVIDEKLAENINFGIVTNRELNKEETKSLELHIEEKTESDSNEMDQRTGLLELSHVHDVNQMHDDFGRDQNVYNTENVPESLTAQGLMDVRYTVLDDHSSSSGPDTSRIVAPISREVNDEEGSNGEAVESVGFSEAPLAENYTADLEEIIHIGYSRVEATCGPSIFISEPDDEVKTQSPEEQCSLEDSTQYHSVSHREAVPAQAIVPDDICTDPSSISHVSSKVLCFIMFVVFAGLMYHYDFLFCFALYLFSLYWLYWEGDKSKEPVRKE</sequence>
<evidence type="ECO:0000256" key="1">
    <source>
        <dbReference type="SAM" id="MobiDB-lite"/>
    </source>
</evidence>
<feature type="region of interest" description="Disordered" evidence="1">
    <location>
        <begin position="1"/>
        <end position="77"/>
    </location>
</feature>
<feature type="compositionally biased region" description="Acidic residues" evidence="1">
    <location>
        <begin position="312"/>
        <end position="335"/>
    </location>
</feature>
<keyword evidence="2" id="KW-0812">Transmembrane</keyword>
<dbReference type="InterPro" id="IPR005036">
    <property type="entry name" value="CBM21_dom"/>
</dbReference>